<dbReference type="AlphaFoldDB" id="A0A834UCQ9"/>
<feature type="compositionally biased region" description="Basic residues" evidence="1">
    <location>
        <begin position="1"/>
        <end position="19"/>
    </location>
</feature>
<evidence type="ECO:0000313" key="2">
    <source>
        <dbReference type="EMBL" id="KAF7431328.1"/>
    </source>
</evidence>
<protein>
    <submittedName>
        <fullName evidence="2">Uncharacterized protein</fullName>
    </submittedName>
</protein>
<feature type="region of interest" description="Disordered" evidence="1">
    <location>
        <begin position="65"/>
        <end position="87"/>
    </location>
</feature>
<name>A0A834UCQ9_VESPE</name>
<feature type="region of interest" description="Disordered" evidence="1">
    <location>
        <begin position="1"/>
        <end position="38"/>
    </location>
</feature>
<comment type="caution">
    <text evidence="2">The sequence shown here is derived from an EMBL/GenBank/DDBJ whole genome shotgun (WGS) entry which is preliminary data.</text>
</comment>
<keyword evidence="3" id="KW-1185">Reference proteome</keyword>
<feature type="compositionally biased region" description="Pro residues" evidence="1">
    <location>
        <begin position="67"/>
        <end position="87"/>
    </location>
</feature>
<sequence length="152" mass="16666">MKFHSRGRRLLPAHRRSRVVSRGSCRYSRQGSSRERERVAAEFPAFPPSSSFSFSSTAPLFQQLPLLLPPPPPPPPSPPLVPSKPVPVPTWNQSPPVSSNFLFVSRKAAGDAPRGSLPEGSRLGTILFPSSHLLLPFLYLLFLPLSPSPSFC</sequence>
<accession>A0A834UCQ9</accession>
<reference evidence="2" key="1">
    <citation type="journal article" date="2020" name="G3 (Bethesda)">
        <title>High-Quality Assemblies for Three Invasive Social Wasps from the &lt;i&gt;Vespula&lt;/i&gt; Genus.</title>
        <authorList>
            <person name="Harrop T.W.R."/>
            <person name="Guhlin J."/>
            <person name="McLaughlin G.M."/>
            <person name="Permina E."/>
            <person name="Stockwell P."/>
            <person name="Gilligan J."/>
            <person name="Le Lec M.F."/>
            <person name="Gruber M.A.M."/>
            <person name="Quinn O."/>
            <person name="Lovegrove M."/>
            <person name="Duncan E.J."/>
            <person name="Remnant E.J."/>
            <person name="Van Eeckhoven J."/>
            <person name="Graham B."/>
            <person name="Knapp R.A."/>
            <person name="Langford K.W."/>
            <person name="Kronenberg Z."/>
            <person name="Press M.O."/>
            <person name="Eacker S.M."/>
            <person name="Wilson-Rankin E.E."/>
            <person name="Purcell J."/>
            <person name="Lester P.J."/>
            <person name="Dearden P.K."/>
        </authorList>
    </citation>
    <scope>NUCLEOTIDE SEQUENCE</scope>
    <source>
        <strain evidence="2">Volc-1</strain>
    </source>
</reference>
<organism evidence="2 3">
    <name type="scientific">Vespula pensylvanica</name>
    <name type="common">Western yellow jacket</name>
    <name type="synonym">Wasp</name>
    <dbReference type="NCBI Taxonomy" id="30213"/>
    <lineage>
        <taxon>Eukaryota</taxon>
        <taxon>Metazoa</taxon>
        <taxon>Ecdysozoa</taxon>
        <taxon>Arthropoda</taxon>
        <taxon>Hexapoda</taxon>
        <taxon>Insecta</taxon>
        <taxon>Pterygota</taxon>
        <taxon>Neoptera</taxon>
        <taxon>Endopterygota</taxon>
        <taxon>Hymenoptera</taxon>
        <taxon>Apocrita</taxon>
        <taxon>Aculeata</taxon>
        <taxon>Vespoidea</taxon>
        <taxon>Vespidae</taxon>
        <taxon>Vespinae</taxon>
        <taxon>Vespula</taxon>
    </lineage>
</organism>
<gene>
    <name evidence="2" type="ORF">H0235_004252</name>
</gene>
<proteinExistence type="predicted"/>
<feature type="compositionally biased region" description="Low complexity" evidence="1">
    <location>
        <begin position="20"/>
        <end position="29"/>
    </location>
</feature>
<dbReference type="Proteomes" id="UP000600918">
    <property type="component" value="Unassembled WGS sequence"/>
</dbReference>
<evidence type="ECO:0000256" key="1">
    <source>
        <dbReference type="SAM" id="MobiDB-lite"/>
    </source>
</evidence>
<dbReference type="EMBL" id="JACSDY010000003">
    <property type="protein sequence ID" value="KAF7431328.1"/>
    <property type="molecule type" value="Genomic_DNA"/>
</dbReference>
<evidence type="ECO:0000313" key="3">
    <source>
        <dbReference type="Proteomes" id="UP000600918"/>
    </source>
</evidence>